<proteinExistence type="predicted"/>
<keyword evidence="1" id="KW-0547">Nucleotide-binding</keyword>
<dbReference type="EMBL" id="CP051759">
    <property type="protein sequence ID" value="QPJ86733.1"/>
    <property type="molecule type" value="Genomic_DNA"/>
</dbReference>
<accession>A0ACD1BIM5</accession>
<evidence type="ECO:0000313" key="2">
    <source>
        <dbReference type="Proteomes" id="UP000594603"/>
    </source>
</evidence>
<organism evidence="1 2">
    <name type="scientific">Candidatus Sarcina troglodytae</name>
    <dbReference type="NCBI Taxonomy" id="2726954"/>
    <lineage>
        <taxon>Bacteria</taxon>
        <taxon>Bacillati</taxon>
        <taxon>Bacillota</taxon>
        <taxon>Clostridia</taxon>
        <taxon>Eubacteriales</taxon>
        <taxon>Clostridiaceae</taxon>
        <taxon>Sarcina</taxon>
    </lineage>
</organism>
<gene>
    <name evidence="1" type="ORF">HH195_12230</name>
</gene>
<protein>
    <submittedName>
        <fullName evidence="1">ATP-binding cassette domain-containing protein</fullName>
    </submittedName>
</protein>
<keyword evidence="1" id="KW-0067">ATP-binding</keyword>
<dbReference type="Proteomes" id="UP000594603">
    <property type="component" value="Plasmid p5"/>
</dbReference>
<geneLocation type="plasmid" evidence="1 2">
    <name>p5</name>
</geneLocation>
<keyword evidence="2" id="KW-1185">Reference proteome</keyword>
<name>A0ACD1BIM5_9CLOT</name>
<evidence type="ECO:0000313" key="1">
    <source>
        <dbReference type="EMBL" id="QPJ86733.1"/>
    </source>
</evidence>
<keyword evidence="1" id="KW-0614">Plasmid</keyword>
<reference evidence="1" key="1">
    <citation type="submission" date="2020-04" db="EMBL/GenBank/DDBJ databases">
        <title>A novel bacterium ('Candidatus Sarcina troglodytae' sp. nov.) linked to a protracted, uniformly lethal epizootic among sanctuary western chimpanzees (Pan troglodytes verus) in Sierra Leone.</title>
        <authorList>
            <person name="Owens L.A."/>
            <person name="Colitti B."/>
            <person name="Hirji I."/>
            <person name="Pizaro A."/>
            <person name="Jaffe J.E."/>
            <person name="Moittie S."/>
            <person name="Bishop-Lilly K.A."/>
            <person name="Estrella L.A."/>
            <person name="Voegtly L.J."/>
            <person name="Kuhn J.H."/>
            <person name="Suen G."/>
            <person name="Deblois C.L."/>
            <person name="Dunn C."/>
            <person name="Juan-Salles C."/>
            <person name="Goldberg T.L."/>
        </authorList>
    </citation>
    <scope>NUCLEOTIDE SEQUENCE</scope>
    <source>
        <strain evidence="1">JB2</strain>
    </source>
</reference>
<sequence>MIKIYLFFEKYRKNIKLKIYLYYIVSFVSNISSLLIPYLTMELINQIEAYNLKSFLYVSLGMVVVMIIFCFSLSLGYYLENYINTYCLNELKKDLINKSFSMTYNSSKYLNMGKFIQRIFDDTTVVTPLIVSMYANVLLDIFYVIAVIIIMGSMNSILTVIILILIPIFILFYKIYIPYIEKTSKNVLVIDEELKNLSEEALNGQIDIKVNNASKFINLRLQNKLNTYLKVTMKKIKYLMQYDYILITSIMNIGTISMYCFGGYLVFKNVITIGTMIAFTLYFSRLWSPLEYFMNLSKEIKIQKISLNRINELLNLEDEDLIIKNELPEFNQLKIENLTFSYGTKNILNSLNLIINKNDKIAIKGGNGSGKSTLSNIIVKLLDYKIGDIYYNNINYKSLNSGEIRKKIILIPSEVFMFDCTIKENIILNTDNKYDINKFNKFLAQKDIKPLINIFNLNNLNLSTRVSNNSNNLSGGEKKIIQILRGLFLSGDIYILDEPLNYIDKKYKRIFIDFIKKNLANKTLIIISHDEEIFECCNKIYEIHEGYIKKYKNERNM</sequence>